<dbReference type="Pfam" id="PF17973">
    <property type="entry name" value="bMG10"/>
    <property type="match status" value="1"/>
</dbReference>
<reference evidence="6 7" key="1">
    <citation type="submission" date="2012-06" db="EMBL/GenBank/DDBJ databases">
        <title>Finished chromosome of genome of Microcoleus sp. PCC 7113.</title>
        <authorList>
            <consortium name="US DOE Joint Genome Institute"/>
            <person name="Gugger M."/>
            <person name="Coursin T."/>
            <person name="Rippka R."/>
            <person name="Tandeau De Marsac N."/>
            <person name="Huntemann M."/>
            <person name="Wei C.-L."/>
            <person name="Han J."/>
            <person name="Detter J.C."/>
            <person name="Han C."/>
            <person name="Tapia R."/>
            <person name="Chen A."/>
            <person name="Kyrpides N."/>
            <person name="Mavromatis K."/>
            <person name="Markowitz V."/>
            <person name="Szeto E."/>
            <person name="Ivanova N."/>
            <person name="Pagani I."/>
            <person name="Pati A."/>
            <person name="Goodwin L."/>
            <person name="Nordberg H.P."/>
            <person name="Cantor M.N."/>
            <person name="Hua S.X."/>
            <person name="Woyke T."/>
            <person name="Kerfeld C.A."/>
        </authorList>
    </citation>
    <scope>NUCLEOTIDE SEQUENCE [LARGE SCALE GENOMIC DNA]</scope>
    <source>
        <strain evidence="6 7">PCC 7113</strain>
    </source>
</reference>
<keyword evidence="2" id="KW-0732">Signal</keyword>
<dbReference type="HOGENOM" id="CLU_002018_0_0_3"/>
<dbReference type="PANTHER" id="PTHR40094">
    <property type="entry name" value="ALPHA-2-MACROGLOBULIN HOMOLOG"/>
    <property type="match status" value="1"/>
</dbReference>
<gene>
    <name evidence="6" type="ORF">Mic7113_1270</name>
</gene>
<dbReference type="eggNOG" id="COG2373">
    <property type="taxonomic scope" value="Bacteria"/>
</dbReference>
<feature type="domain" description="Alpha-2-macroglobulin" evidence="5">
    <location>
        <begin position="1224"/>
        <end position="1314"/>
    </location>
</feature>
<dbReference type="SUPFAM" id="SSF48239">
    <property type="entry name" value="Terpenoid cyclases/Protein prenyltransferases"/>
    <property type="match status" value="1"/>
</dbReference>
<dbReference type="Gene3D" id="2.60.40.3710">
    <property type="match status" value="1"/>
</dbReference>
<dbReference type="STRING" id="1173027.Mic7113_1270"/>
<dbReference type="GO" id="GO:0004866">
    <property type="term" value="F:endopeptidase inhibitor activity"/>
    <property type="evidence" value="ECO:0007669"/>
    <property type="project" value="InterPro"/>
</dbReference>
<keyword evidence="7" id="KW-1185">Reference proteome</keyword>
<dbReference type="PROSITE" id="PS51257">
    <property type="entry name" value="PROKAR_LIPOPROTEIN"/>
    <property type="match status" value="1"/>
</dbReference>
<dbReference type="KEGG" id="mic:Mic7113_1270"/>
<evidence type="ECO:0000259" key="4">
    <source>
        <dbReference type="SMART" id="SM01359"/>
    </source>
</evidence>
<dbReference type="InterPro" id="IPR002890">
    <property type="entry name" value="MG2"/>
</dbReference>
<dbReference type="InterPro" id="IPR032812">
    <property type="entry name" value="SbsA_Ig"/>
</dbReference>
<organism evidence="6 7">
    <name type="scientific">Allocoleopsis franciscana PCC 7113</name>
    <dbReference type="NCBI Taxonomy" id="1173027"/>
    <lineage>
        <taxon>Bacteria</taxon>
        <taxon>Bacillati</taxon>
        <taxon>Cyanobacteriota</taxon>
        <taxon>Cyanophyceae</taxon>
        <taxon>Coleofasciculales</taxon>
        <taxon>Coleofasciculaceae</taxon>
        <taxon>Allocoleopsis</taxon>
        <taxon>Allocoleopsis franciscana</taxon>
    </lineage>
</organism>
<name>K9WBH2_9CYAN</name>
<dbReference type="SMART" id="SM01359">
    <property type="entry name" value="A2M_N_2"/>
    <property type="match status" value="1"/>
</dbReference>
<dbReference type="Proteomes" id="UP000010471">
    <property type="component" value="Chromosome"/>
</dbReference>
<evidence type="ECO:0000259" key="5">
    <source>
        <dbReference type="SMART" id="SM01360"/>
    </source>
</evidence>
<dbReference type="InterPro" id="IPR008930">
    <property type="entry name" value="Terpenoid_cyclase/PrenylTrfase"/>
</dbReference>
<dbReference type="PANTHER" id="PTHR40094:SF1">
    <property type="entry name" value="UBIQUITIN DOMAIN-CONTAINING PROTEIN"/>
    <property type="match status" value="1"/>
</dbReference>
<dbReference type="CDD" id="cd02891">
    <property type="entry name" value="A2M_like"/>
    <property type="match status" value="1"/>
</dbReference>
<evidence type="ECO:0000256" key="1">
    <source>
        <dbReference type="ARBA" id="ARBA00010556"/>
    </source>
</evidence>
<feature type="compositionally biased region" description="Polar residues" evidence="3">
    <location>
        <begin position="223"/>
        <end position="246"/>
    </location>
</feature>
<sequence>MHTIGRFIRTWMPFLLVLTLIWGIVGCDIAKITSRVEPLPTVTPLPTPQLPDWIEQISPTGAAEPLAQIRIRFKNPLIPVESLDSPQQQNLLNKFEILPPLKGQFRFLTPRMVGFQADQALPKATRVKVTLKAGLADLNKHRLEKDLAWTFNTQTIQLTSLPGKTANPDSQAEPFDVKPTLKVTSNTELDLDSLQEHVTLIPQGQKKKENVSLKVALEEDKTPSTSNQLQEQSNPNQPQEKFDPSQRNWVYTLIPRRALEKATNYRLEFSPGLRPARGNLPTETPVVSQVTTYAPLNFKKIELNNNERFEKGSAQLKFNNGLIADSAIKNITVKPAPKQTLPLIRAYDNGDIVSLNPWVLEPTTTYTITLGANIKDKFGQTLGKPVTVKYETGDLIGDIWAPSNLNIFPSGKNLQLNISTVNLPESKYKAAYRVVTPTDLVYTDSAYPKGNSNDLLPPPDKWSSFKVSGKKNQSTEVTVPLREKLAGNTGMLAYGIQARTNSYQENGQKKWREPTYYGLVELTNLGVFAQWFPESGLVRVNHLSDGSAVASATVEIYESQLEAKSPSPSVACAMGKTDPTGTLLLNSKDLQKCIKGGGQSFLEAPKLLVIARDGKDWAFTRTNEYSGIYDYDVNGGWQSGKPESRGTIFSDRQLYQPGETAWLTGTAYYLQNGVIKQDKNANYKVTLVSPDGKKTDLGTQTTNEFGTFSLELPIKPNQPLGYYSIRAKGDGGAEISGEFRVAEFKPPNFKVALNLDQKFALINQKVEAKAQSNYLFGSAVEGGKAKYYITRKQTAFIPKGWEKFSFGRQWFWPEESPAVPTDVLQTNQELNQQGQSGQTVTVAKDLPYPMTYRIDVQVSDVSNLSVSDSKEFTALPSDKLIGLQSNFVAEANKPFPIQVIVTDPTGKVLEGEQIRVELQQIKYSSVTQVIEGSQTPRNQVEYKTVGEAKIRSGNRPQAVSLTPPESGSYRIHANLANTKDAVTATDLQIWATGANPVSWGDRYTNNRIEIKLDKETYQPGETATALIQSPYPEGELYFAVVRHNTLYQTITKIKGGAPEIQFQVTPEMLPNAAVEAVLVRQGAPLEQVEPGSLNNLVGIGFAPFKTNLEGKYLKAKITPVQGSLQPGTEQTVQLELKDNQNQPVQGQFTVMAVNEAVLQLTGYRPPDLVKTVYAEQPISTRFADNRPDVVVQPLTSAQEKGWGYGGGLSAGVAGTRVRTDFKALAYYNGSVLTDTSGKAQVTFKLPDDLTTWRVMAVATDGNLRFGNGEATFMTTKPLISNPVLPQFARPGDRMEAGLSVTNNTGQKGNLAINGAVSGALQIADNKPGRLQTQVESGTQAYRFPIVASSTGEGKVEFVSQLNGTSDAFAVPLEVKPLEVTEQVVETGTIPPSSSLKLRPYKGGSNQVKIPVNVDKKVVPDAGGLDVSLASTLIPEITAPARQVLQENQLPFLEPAASQLAIAASLQTLSQKYTQTFAEFNPTQQASQALEQLQKLQQPDGGFAAFPGQKSSDLFVTPYAVRSIIMASKAFVGAQGLAPLQADSPMISRASSYLKKILANPAQYDFCREQLCKNQVRLEALMALAEIGEKRNEFLADIYAQHSQFDQVAQIKLARYLSQFPEWQKESQSLFNQLQETVYQTGRTATVNLPKNWSWISSPTTAQAQALRLFMAQKAQPEVLDRLLQGLLALRRQGTWQTSYDNAEALTALVEYSQLQPTPPNFAATVQLAGKNLQSAKFEGYQKPSLELKVPMAQLPRGRHDLKLNKSGQGTLHYLVAYRYRFKGNQPGRFNGLRVTREVRAANQDKVLRKIGLYAADDPLAVKAGQVFDIGLEIISDRPVDHVVIKDPLPAGFEAVDTSFQTATPYFQAQQDSWQVNYQTIYRDRIVAYADHLEAGVYNLHYLVRSVTPGTFLWPGAEVQLQYAPEEFGRSASSQLMVVNQ</sequence>
<evidence type="ECO:0000313" key="7">
    <source>
        <dbReference type="Proteomes" id="UP000010471"/>
    </source>
</evidence>
<dbReference type="Gene3D" id="2.60.40.1930">
    <property type="match status" value="1"/>
</dbReference>
<dbReference type="Pfam" id="PF01835">
    <property type="entry name" value="MG2"/>
    <property type="match status" value="1"/>
</dbReference>
<dbReference type="InterPro" id="IPR041246">
    <property type="entry name" value="Bact_MG10"/>
</dbReference>
<evidence type="ECO:0000256" key="3">
    <source>
        <dbReference type="SAM" id="MobiDB-lite"/>
    </source>
</evidence>
<protein>
    <submittedName>
        <fullName evidence="6">Large extracellular alpha-helical protein</fullName>
    </submittedName>
</protein>
<dbReference type="SMART" id="SM01360">
    <property type="entry name" value="A2M"/>
    <property type="match status" value="1"/>
</dbReference>
<dbReference type="Pfam" id="PF07703">
    <property type="entry name" value="A2M_BRD"/>
    <property type="match status" value="1"/>
</dbReference>
<accession>K9WBH2</accession>
<dbReference type="Pfam" id="PF00207">
    <property type="entry name" value="A2M"/>
    <property type="match status" value="1"/>
</dbReference>
<dbReference type="InterPro" id="IPR051802">
    <property type="entry name" value="YfhM-like"/>
</dbReference>
<feature type="region of interest" description="Disordered" evidence="3">
    <location>
        <begin position="219"/>
        <end position="246"/>
    </location>
</feature>
<dbReference type="RefSeq" id="WP_015181316.1">
    <property type="nucleotide sequence ID" value="NC_019738.1"/>
</dbReference>
<dbReference type="EMBL" id="CP003630">
    <property type="protein sequence ID" value="AFZ17156.1"/>
    <property type="molecule type" value="Genomic_DNA"/>
</dbReference>
<feature type="domain" description="Alpha-2-macroglobulin bait region" evidence="4">
    <location>
        <begin position="1008"/>
        <end position="1160"/>
    </location>
</feature>
<evidence type="ECO:0000313" key="6">
    <source>
        <dbReference type="EMBL" id="AFZ17156.1"/>
    </source>
</evidence>
<evidence type="ECO:0000256" key="2">
    <source>
        <dbReference type="ARBA" id="ARBA00022729"/>
    </source>
</evidence>
<dbReference type="Gene3D" id="1.50.10.20">
    <property type="match status" value="1"/>
</dbReference>
<dbReference type="Pfam" id="PF13205">
    <property type="entry name" value="Big_5"/>
    <property type="match status" value="1"/>
</dbReference>
<proteinExistence type="inferred from homology"/>
<dbReference type="InterPro" id="IPR001599">
    <property type="entry name" value="Macroglobln_a2"/>
</dbReference>
<comment type="similarity">
    <text evidence="1">Belongs to the protease inhibitor I39 (alpha-2-macroglobulin) family. Bacterial alpha-2-macroglobulin subfamily.</text>
</comment>
<dbReference type="InterPro" id="IPR011625">
    <property type="entry name" value="A2M_N_BRD"/>
</dbReference>
<dbReference type="PATRIC" id="fig|1173027.3.peg.1405"/>